<dbReference type="Gene3D" id="3.20.20.190">
    <property type="entry name" value="Phosphatidylinositol (PI) phosphodiesterase"/>
    <property type="match status" value="1"/>
</dbReference>
<dbReference type="InterPro" id="IPR017946">
    <property type="entry name" value="PLC-like_Pdiesterase_TIM-brl"/>
</dbReference>
<dbReference type="AlphaFoldDB" id="A0A8K0X257"/>
<sequence length="305" mass="34862">MRLSHILPLGLAALAAAACNGHKDLCGKKFSNITMVGSHNSAFVGREPTHNQYISPTDQLNIGVRFLQARTQSKKGHPQMCHSYCFLLDAGPIEDYLKEVGAWIDKNPNEVVTLLLNNNDELPLHKYDEAFKSSGLEKHAYRPGRRLAKEDWPTLQEFIDTKRRLIVFMNTGADTNAVDYILPQWDYYWETPFGETDPDFPNCNIDRPENGDPKKLMMMVNHFLNIKLPFGDIKLPDQLRAPRTNSFNSIYGQAERCKAQWGMQANVILLDWINVGKAVKTQDYMNGLGWSLFRRMTILRTWGPF</sequence>
<dbReference type="PANTHER" id="PTHR13593">
    <property type="match status" value="1"/>
</dbReference>
<reference evidence="2" key="1">
    <citation type="journal article" date="2021" name="Nat. Commun.">
        <title>Genetic determinants of endophytism in the Arabidopsis root mycobiome.</title>
        <authorList>
            <person name="Mesny F."/>
            <person name="Miyauchi S."/>
            <person name="Thiergart T."/>
            <person name="Pickel B."/>
            <person name="Atanasova L."/>
            <person name="Karlsson M."/>
            <person name="Huettel B."/>
            <person name="Barry K.W."/>
            <person name="Haridas S."/>
            <person name="Chen C."/>
            <person name="Bauer D."/>
            <person name="Andreopoulos W."/>
            <person name="Pangilinan J."/>
            <person name="LaButti K."/>
            <person name="Riley R."/>
            <person name="Lipzen A."/>
            <person name="Clum A."/>
            <person name="Drula E."/>
            <person name="Henrissat B."/>
            <person name="Kohler A."/>
            <person name="Grigoriev I.V."/>
            <person name="Martin F.M."/>
            <person name="Hacquard S."/>
        </authorList>
    </citation>
    <scope>NUCLEOTIDE SEQUENCE</scope>
    <source>
        <strain evidence="2">MPI-CAGE-AT-0016</strain>
    </source>
</reference>
<evidence type="ECO:0000256" key="1">
    <source>
        <dbReference type="SAM" id="SignalP"/>
    </source>
</evidence>
<dbReference type="SUPFAM" id="SSF51695">
    <property type="entry name" value="PLC-like phosphodiesterases"/>
    <property type="match status" value="1"/>
</dbReference>
<dbReference type="InterPro" id="IPR051057">
    <property type="entry name" value="PI-PLC_domain"/>
</dbReference>
<name>A0A8K0X257_9PEZI</name>
<protein>
    <submittedName>
        <fullName evidence="2">PLC-like phosphodiesterase</fullName>
    </submittedName>
</protein>
<dbReference type="EMBL" id="JAGPXD010000004">
    <property type="protein sequence ID" value="KAH7358911.1"/>
    <property type="molecule type" value="Genomic_DNA"/>
</dbReference>
<feature type="signal peptide" evidence="1">
    <location>
        <begin position="1"/>
        <end position="21"/>
    </location>
</feature>
<feature type="chain" id="PRO_5035451411" evidence="1">
    <location>
        <begin position="22"/>
        <end position="305"/>
    </location>
</feature>
<dbReference type="PANTHER" id="PTHR13593:SF146">
    <property type="entry name" value="PLC-LIKE PHOSPHODIESTERASE"/>
    <property type="match status" value="1"/>
</dbReference>
<accession>A0A8K0X257</accession>
<dbReference type="OrthoDB" id="7984201at2759"/>
<dbReference type="Proteomes" id="UP000813385">
    <property type="component" value="Unassembled WGS sequence"/>
</dbReference>
<keyword evidence="3" id="KW-1185">Reference proteome</keyword>
<dbReference type="PROSITE" id="PS51257">
    <property type="entry name" value="PROKAR_LIPOPROTEIN"/>
    <property type="match status" value="1"/>
</dbReference>
<gene>
    <name evidence="2" type="ORF">B0T11DRAFT_109782</name>
</gene>
<dbReference type="GO" id="GO:0006629">
    <property type="term" value="P:lipid metabolic process"/>
    <property type="evidence" value="ECO:0007669"/>
    <property type="project" value="InterPro"/>
</dbReference>
<dbReference type="Pfam" id="PF26146">
    <property type="entry name" value="PI-PLC_X"/>
    <property type="match status" value="1"/>
</dbReference>
<evidence type="ECO:0000313" key="3">
    <source>
        <dbReference type="Proteomes" id="UP000813385"/>
    </source>
</evidence>
<keyword evidence="1" id="KW-0732">Signal</keyword>
<comment type="caution">
    <text evidence="2">The sequence shown here is derived from an EMBL/GenBank/DDBJ whole genome shotgun (WGS) entry which is preliminary data.</text>
</comment>
<organism evidence="2 3">
    <name type="scientific">Plectosphaerella cucumerina</name>
    <dbReference type="NCBI Taxonomy" id="40658"/>
    <lineage>
        <taxon>Eukaryota</taxon>
        <taxon>Fungi</taxon>
        <taxon>Dikarya</taxon>
        <taxon>Ascomycota</taxon>
        <taxon>Pezizomycotina</taxon>
        <taxon>Sordariomycetes</taxon>
        <taxon>Hypocreomycetidae</taxon>
        <taxon>Glomerellales</taxon>
        <taxon>Plectosphaerellaceae</taxon>
        <taxon>Plectosphaerella</taxon>
    </lineage>
</organism>
<evidence type="ECO:0000313" key="2">
    <source>
        <dbReference type="EMBL" id="KAH7358911.1"/>
    </source>
</evidence>
<dbReference type="GO" id="GO:0008081">
    <property type="term" value="F:phosphoric diester hydrolase activity"/>
    <property type="evidence" value="ECO:0007669"/>
    <property type="project" value="InterPro"/>
</dbReference>
<proteinExistence type="predicted"/>